<name>F0SWP0_SYNGF</name>
<evidence type="ECO:0000313" key="2">
    <source>
        <dbReference type="EMBL" id="ADY56880.1"/>
    </source>
</evidence>
<evidence type="ECO:0000313" key="5">
    <source>
        <dbReference type="Proteomes" id="UP000007488"/>
    </source>
</evidence>
<dbReference type="Proteomes" id="UP000007488">
    <property type="component" value="Chromosome"/>
</dbReference>
<accession>F0SWP0</accession>
<sequence length="279" mass="31176">MARFERFGEYMFSLLFTPLRKGKKAANQFYIFFKVVGKLFDDTKRDIFRVRAESMVISASEVMLPEHGKDREMPRLKGEDAEAYRTRLSMKAIIAEQAGTRPGVLLALKALGYEQSYIEPFYKTDPERWAEFIIFLRGKNPSGVNDIRIIDAEVMKVKEASAKPNYGVDSGNVIGIRSKEQTGFSRYPLCGTIVCGVFPIAVCVGHMVASAGVAQSQSGGAIKDYPLTGRTMTSRRIYHEENCSLYYGFDSVSEVKSSARDGEVTYPLASEKTMTKGDE</sequence>
<evidence type="ECO:0000313" key="4">
    <source>
        <dbReference type="EMBL" id="ADY57389.1"/>
    </source>
</evidence>
<dbReference type="RefSeq" id="WP_013623792.1">
    <property type="nucleotide sequence ID" value="NC_015172.1"/>
</dbReference>
<dbReference type="STRING" id="645991.Sgly_0556"/>
<dbReference type="EMBL" id="CP002547">
    <property type="protein sequence ID" value="ADY57217.1"/>
    <property type="molecule type" value="Genomic_DNA"/>
</dbReference>
<dbReference type="EMBL" id="CP002547">
    <property type="protein sequence ID" value="ADY57389.1"/>
    <property type="molecule type" value="Genomic_DNA"/>
</dbReference>
<dbReference type="AlphaFoldDB" id="F0SWP0"/>
<dbReference type="EMBL" id="CP002547">
    <property type="protein sequence ID" value="ADY56880.1"/>
    <property type="molecule type" value="Genomic_DNA"/>
</dbReference>
<reference evidence="2 5" key="1">
    <citation type="journal article" date="2011" name="Stand. Genomic Sci.">
        <title>Complete genome sequence of Syntrophobotulus glycolicus type strain (FlGlyR).</title>
        <authorList>
            <person name="Han C."/>
            <person name="Mwirichia R."/>
            <person name="Chertkov O."/>
            <person name="Held B."/>
            <person name="Lapidus A."/>
            <person name="Nolan M."/>
            <person name="Lucas S."/>
            <person name="Hammon N."/>
            <person name="Deshpande S."/>
            <person name="Cheng J.F."/>
            <person name="Tapia R."/>
            <person name="Goodwin L."/>
            <person name="Pitluck S."/>
            <person name="Huntemann M."/>
            <person name="Liolios K."/>
            <person name="Ivanova N."/>
            <person name="Pagani I."/>
            <person name="Mavromatis K."/>
            <person name="Ovchinikova G."/>
            <person name="Pati A."/>
            <person name="Chen A."/>
            <person name="Palaniappan K."/>
            <person name="Land M."/>
            <person name="Hauser L."/>
            <person name="Brambilla E.M."/>
            <person name="Rohde M."/>
            <person name="Spring S."/>
            <person name="Sikorski J."/>
            <person name="Goker M."/>
            <person name="Woyke T."/>
            <person name="Bristow J."/>
            <person name="Eisen J.A."/>
            <person name="Markowitz V."/>
            <person name="Hugenholtz P."/>
            <person name="Kyrpides N.C."/>
            <person name="Klenk H.P."/>
            <person name="Detter J.C."/>
        </authorList>
    </citation>
    <scope>NUCLEOTIDE SEQUENCE [LARGE SCALE GENOMIC DNA]</scope>
    <source>
        <strain evidence="2">DSM 8271</strain>
        <strain evidence="5">DSM 8271 / FlGlyR</strain>
    </source>
</reference>
<dbReference type="KEGG" id="sgy:Sgly_0556"/>
<dbReference type="EMBL" id="CP002547">
    <property type="protein sequence ID" value="ADY54921.1"/>
    <property type="molecule type" value="Genomic_DNA"/>
</dbReference>
<dbReference type="KEGG" id="sgy:Sgly_3123"/>
<gene>
    <name evidence="1" type="ordered locus">Sgly_0556</name>
    <name evidence="2" type="ordered locus">Sgly_2601</name>
    <name evidence="3" type="ordered locus">Sgly_2948</name>
    <name evidence="4" type="ordered locus">Sgly_3123</name>
</gene>
<evidence type="ECO:0000313" key="1">
    <source>
        <dbReference type="EMBL" id="ADY54921.1"/>
    </source>
</evidence>
<evidence type="ECO:0000313" key="3">
    <source>
        <dbReference type="EMBL" id="ADY57217.1"/>
    </source>
</evidence>
<reference evidence="5" key="2">
    <citation type="submission" date="2011-02" db="EMBL/GenBank/DDBJ databases">
        <title>The complete genome of Syntrophobotulus glycolicus DSM 8271.</title>
        <authorList>
            <person name="Lucas S."/>
            <person name="Copeland A."/>
            <person name="Lapidus A."/>
            <person name="Bruce D."/>
            <person name="Goodwin L."/>
            <person name="Pitluck S."/>
            <person name="Kyrpides N."/>
            <person name="Mavromatis K."/>
            <person name="Pagani I."/>
            <person name="Ivanova N."/>
            <person name="Mikhailova N."/>
            <person name="Chertkov O."/>
            <person name="Held B."/>
            <person name="Detter J.C."/>
            <person name="Tapia R."/>
            <person name="Han C."/>
            <person name="Land M."/>
            <person name="Hauser L."/>
            <person name="Markowitz V."/>
            <person name="Cheng J.-F."/>
            <person name="Hugenholtz P."/>
            <person name="Woyke T."/>
            <person name="Wu D."/>
            <person name="Spring S."/>
            <person name="Schroeder M."/>
            <person name="Brambilla E."/>
            <person name="Klenk H.-P."/>
            <person name="Eisen J.A."/>
        </authorList>
    </citation>
    <scope>NUCLEOTIDE SEQUENCE [LARGE SCALE GENOMIC DNA]</scope>
    <source>
        <strain evidence="5">DSM 8271 / FlGlyR</strain>
    </source>
</reference>
<dbReference type="KEGG" id="sgy:Sgly_2601"/>
<keyword evidence="5" id="KW-1185">Reference proteome</keyword>
<dbReference type="HOGENOM" id="CLU_992800_0_0_9"/>
<organism evidence="2 5">
    <name type="scientific">Syntrophobotulus glycolicus (strain DSM 8271 / FlGlyR)</name>
    <dbReference type="NCBI Taxonomy" id="645991"/>
    <lineage>
        <taxon>Bacteria</taxon>
        <taxon>Bacillati</taxon>
        <taxon>Bacillota</taxon>
        <taxon>Clostridia</taxon>
        <taxon>Eubacteriales</taxon>
        <taxon>Desulfitobacteriaceae</taxon>
        <taxon>Syntrophobotulus</taxon>
    </lineage>
</organism>
<proteinExistence type="predicted"/>
<dbReference type="eggNOG" id="ENOG502ZAX3">
    <property type="taxonomic scope" value="Bacteria"/>
</dbReference>
<dbReference type="KEGG" id="sgy:Sgly_2948"/>
<protein>
    <submittedName>
        <fullName evidence="2">Uncharacterized protein</fullName>
    </submittedName>
</protein>